<reference evidence="4 5" key="1">
    <citation type="submission" date="2018-09" db="EMBL/GenBank/DDBJ databases">
        <title>Genome comparison of Alicycliphilus sp. BQ1, a polyurethanolytic bacterium, with its closest phylogenetic relatives Alicycliphilus denitrificans BC and K601, unable to attack polyurethane.</title>
        <authorList>
            <person name="Loza-Tavera H."/>
            <person name="Lozano L."/>
            <person name="Cevallos M."/>
            <person name="Maya-Lucas O."/>
            <person name="Garcia-Mena J."/>
            <person name="Hernandez J."/>
        </authorList>
    </citation>
    <scope>NUCLEOTIDE SEQUENCE [LARGE SCALE GENOMIC DNA]</scope>
    <source>
        <strain evidence="4 5">BQ1</strain>
    </source>
</reference>
<dbReference type="PROSITE" id="PS51459">
    <property type="entry name" value="FIDO"/>
    <property type="match status" value="1"/>
</dbReference>
<feature type="binding site" evidence="2">
    <location>
        <begin position="250"/>
        <end position="251"/>
    </location>
    <ligand>
        <name>ATP</name>
        <dbReference type="ChEBI" id="CHEBI:30616"/>
    </ligand>
</feature>
<dbReference type="SUPFAM" id="SSF140931">
    <property type="entry name" value="Fic-like"/>
    <property type="match status" value="1"/>
</dbReference>
<sequence length="391" mass="43815">MPWIWQLKEWPCFRWQDGLLDKEERRFAEGVSVTIGSLRHLAAQERESLTIALLERDALGTSAIEGEILDRDSVQSSLRKHLGLAHAQSPLLHGKPREYGLAEMMADLYRAPDSEPTHERLFAWHHMLMHGRRDLGHVGRYRQHASPMQIVSGPIGDERVHYEAPPSARVPAEMDAFLGWFARSAPGAADALPAITRAAVAHLWFECIHPFEDGNGRIGRAIAEMALAQATSTPSFTGMSAVLHRHRRDYYEQLKRHSVRLDIDEWLQWFAARALQAQAEADRFVRFLVDKAALMARLSGQLNPRQEKALLRMFREGPEGFTGGLSAGNYAAITGAPPATVTRDLADLVRKDALKKTGERKSTRYWLAVEAHPTPQGTRPGAMGNHRLPSN</sequence>
<evidence type="ECO:0000256" key="2">
    <source>
        <dbReference type="PIRSR" id="PIRSR640198-2"/>
    </source>
</evidence>
<dbReference type="EMBL" id="NKDB02000001">
    <property type="protein sequence ID" value="RKJ98254.1"/>
    <property type="molecule type" value="Genomic_DNA"/>
</dbReference>
<name>A0A3R7EF27_9BURK</name>
<organism evidence="4 5">
    <name type="scientific">Alicycliphilus denitrificans</name>
    <dbReference type="NCBI Taxonomy" id="179636"/>
    <lineage>
        <taxon>Bacteria</taxon>
        <taxon>Pseudomonadati</taxon>
        <taxon>Pseudomonadota</taxon>
        <taxon>Betaproteobacteria</taxon>
        <taxon>Burkholderiales</taxon>
        <taxon>Comamonadaceae</taxon>
        <taxon>Alicycliphilus</taxon>
    </lineage>
</organism>
<dbReference type="Pfam" id="PF13776">
    <property type="entry name" value="DUF4172"/>
    <property type="match status" value="1"/>
</dbReference>
<dbReference type="PANTHER" id="PTHR13504">
    <property type="entry name" value="FIDO DOMAIN-CONTAINING PROTEIN DDB_G0283145"/>
    <property type="match status" value="1"/>
</dbReference>
<gene>
    <name evidence="4" type="ORF">CE154_000325</name>
</gene>
<proteinExistence type="predicted"/>
<dbReference type="InterPro" id="IPR036597">
    <property type="entry name" value="Fido-like_dom_sf"/>
</dbReference>
<feature type="domain" description="Fido" evidence="3">
    <location>
        <begin position="116"/>
        <end position="272"/>
    </location>
</feature>
<evidence type="ECO:0000259" key="3">
    <source>
        <dbReference type="PROSITE" id="PS51459"/>
    </source>
</evidence>
<dbReference type="Proteomes" id="UP000216225">
    <property type="component" value="Unassembled WGS sequence"/>
</dbReference>
<dbReference type="RefSeq" id="WP_094434187.1">
    <property type="nucleotide sequence ID" value="NZ_NKDB02000001.1"/>
</dbReference>
<dbReference type="InterPro" id="IPR036388">
    <property type="entry name" value="WH-like_DNA-bd_sf"/>
</dbReference>
<dbReference type="InterPro" id="IPR025230">
    <property type="entry name" value="DUF4172"/>
</dbReference>
<comment type="caution">
    <text evidence="4">The sequence shown here is derived from an EMBL/GenBank/DDBJ whole genome shotgun (WGS) entry which is preliminary data.</text>
</comment>
<protein>
    <submittedName>
        <fullName evidence="4">Fic family protein</fullName>
    </submittedName>
</protein>
<dbReference type="PANTHER" id="PTHR13504:SF33">
    <property type="entry name" value="FIC FAMILY PROTEIN"/>
    <property type="match status" value="1"/>
</dbReference>
<dbReference type="InterPro" id="IPR003812">
    <property type="entry name" value="Fido"/>
</dbReference>
<keyword evidence="2" id="KW-0067">ATP-binding</keyword>
<dbReference type="Gene3D" id="1.10.3290.10">
    <property type="entry name" value="Fido-like domain"/>
    <property type="match status" value="1"/>
</dbReference>
<accession>A0A3R7EF27</accession>
<keyword evidence="2" id="KW-0547">Nucleotide-binding</keyword>
<dbReference type="Gene3D" id="1.10.10.10">
    <property type="entry name" value="Winged helix-like DNA-binding domain superfamily/Winged helix DNA-binding domain"/>
    <property type="match status" value="1"/>
</dbReference>
<evidence type="ECO:0000313" key="4">
    <source>
        <dbReference type="EMBL" id="RKJ98254.1"/>
    </source>
</evidence>
<feature type="active site" evidence="1">
    <location>
        <position position="209"/>
    </location>
</feature>
<dbReference type="AlphaFoldDB" id="A0A3R7EF27"/>
<dbReference type="InterPro" id="IPR040198">
    <property type="entry name" value="Fido_containing"/>
</dbReference>
<evidence type="ECO:0000313" key="5">
    <source>
        <dbReference type="Proteomes" id="UP000216225"/>
    </source>
</evidence>
<feature type="binding site" evidence="2">
    <location>
        <begin position="213"/>
        <end position="220"/>
    </location>
    <ligand>
        <name>ATP</name>
        <dbReference type="ChEBI" id="CHEBI:30616"/>
    </ligand>
</feature>
<dbReference type="GO" id="GO:0005524">
    <property type="term" value="F:ATP binding"/>
    <property type="evidence" value="ECO:0007669"/>
    <property type="project" value="UniProtKB-KW"/>
</dbReference>
<dbReference type="Pfam" id="PF02661">
    <property type="entry name" value="Fic"/>
    <property type="match status" value="1"/>
</dbReference>
<evidence type="ECO:0000256" key="1">
    <source>
        <dbReference type="PIRSR" id="PIRSR640198-1"/>
    </source>
</evidence>